<organism evidence="7 8">
    <name type="scientific">Ezakiella coagulans</name>
    <dbReference type="NCBI Taxonomy" id="46507"/>
    <lineage>
        <taxon>Bacteria</taxon>
        <taxon>Bacillati</taxon>
        <taxon>Bacillota</taxon>
        <taxon>Tissierellia</taxon>
        <taxon>Ezakiella</taxon>
    </lineage>
</organism>
<evidence type="ECO:0000256" key="5">
    <source>
        <dbReference type="ARBA" id="ARBA00023136"/>
    </source>
</evidence>
<feature type="transmembrane region" description="Helical" evidence="6">
    <location>
        <begin position="30"/>
        <end position="47"/>
    </location>
</feature>
<dbReference type="PANTHER" id="PTHR33931:SF2">
    <property type="entry name" value="HOLIN-LIKE PROTEIN CIDA"/>
    <property type="match status" value="1"/>
</dbReference>
<feature type="transmembrane region" description="Helical" evidence="6">
    <location>
        <begin position="84"/>
        <end position="106"/>
    </location>
</feature>
<evidence type="ECO:0000256" key="1">
    <source>
        <dbReference type="ARBA" id="ARBA00004651"/>
    </source>
</evidence>
<keyword evidence="2" id="KW-1003">Cell membrane</keyword>
<accession>A0A2U1E4T8</accession>
<comment type="subcellular location">
    <subcellularLocation>
        <location evidence="1">Cell membrane</location>
        <topology evidence="1">Multi-pass membrane protein</topology>
    </subcellularLocation>
</comment>
<dbReference type="Proteomes" id="UP000245793">
    <property type="component" value="Unassembled WGS sequence"/>
</dbReference>
<keyword evidence="8" id="KW-1185">Reference proteome</keyword>
<evidence type="ECO:0000256" key="6">
    <source>
        <dbReference type="SAM" id="Phobius"/>
    </source>
</evidence>
<reference evidence="7 8" key="1">
    <citation type="submission" date="2018-04" db="EMBL/GenBank/DDBJ databases">
        <title>Genomic Encyclopedia of Type Strains, Phase IV (KMG-IV): sequencing the most valuable type-strain genomes for metagenomic binning, comparative biology and taxonomic classification.</title>
        <authorList>
            <person name="Goeker M."/>
        </authorList>
    </citation>
    <scope>NUCLEOTIDE SEQUENCE [LARGE SCALE GENOMIC DNA]</scope>
    <source>
        <strain evidence="7 8">DSM 20705</strain>
    </source>
</reference>
<protein>
    <submittedName>
        <fullName evidence="7">Holin-like protein</fullName>
    </submittedName>
</protein>
<evidence type="ECO:0000256" key="4">
    <source>
        <dbReference type="ARBA" id="ARBA00022989"/>
    </source>
</evidence>
<dbReference type="InterPro" id="IPR005538">
    <property type="entry name" value="LrgA/CidA"/>
</dbReference>
<dbReference type="EMBL" id="QEKV01000003">
    <property type="protein sequence ID" value="PVY94941.1"/>
    <property type="molecule type" value="Genomic_DNA"/>
</dbReference>
<keyword evidence="5 6" id="KW-0472">Membrane</keyword>
<keyword evidence="3 6" id="KW-0812">Transmembrane</keyword>
<sequence>MKLLKELAIYFGITFISEIIAKLMPIKIPPSIIGIVILFALLELKVLRTEDVEMTGDYMIKIMPILFVPAGVGLIKYLDVLKIVAVPMIFVITASTAIVMITVGVITQKLVEKKK</sequence>
<feature type="transmembrane region" description="Helical" evidence="6">
    <location>
        <begin position="7"/>
        <end position="24"/>
    </location>
</feature>
<dbReference type="AlphaFoldDB" id="A0A2U1E4T8"/>
<gene>
    <name evidence="7" type="ORF">C7381_103181</name>
</gene>
<comment type="caution">
    <text evidence="7">The sequence shown here is derived from an EMBL/GenBank/DDBJ whole genome shotgun (WGS) entry which is preliminary data.</text>
</comment>
<dbReference type="RefSeq" id="WP_034546437.1">
    <property type="nucleotide sequence ID" value="NZ_CP096650.1"/>
</dbReference>
<feature type="transmembrane region" description="Helical" evidence="6">
    <location>
        <begin position="59"/>
        <end position="78"/>
    </location>
</feature>
<dbReference type="Pfam" id="PF03788">
    <property type="entry name" value="LrgA"/>
    <property type="match status" value="1"/>
</dbReference>
<evidence type="ECO:0000313" key="8">
    <source>
        <dbReference type="Proteomes" id="UP000245793"/>
    </source>
</evidence>
<name>A0A2U1E4T8_9FIRM</name>
<proteinExistence type="predicted"/>
<evidence type="ECO:0000256" key="3">
    <source>
        <dbReference type="ARBA" id="ARBA00022692"/>
    </source>
</evidence>
<evidence type="ECO:0000313" key="7">
    <source>
        <dbReference type="EMBL" id="PVY94941.1"/>
    </source>
</evidence>
<evidence type="ECO:0000256" key="2">
    <source>
        <dbReference type="ARBA" id="ARBA00022475"/>
    </source>
</evidence>
<keyword evidence="4 6" id="KW-1133">Transmembrane helix</keyword>
<dbReference type="GO" id="GO:0005886">
    <property type="term" value="C:plasma membrane"/>
    <property type="evidence" value="ECO:0007669"/>
    <property type="project" value="UniProtKB-SubCell"/>
</dbReference>
<dbReference type="PANTHER" id="PTHR33931">
    <property type="entry name" value="HOLIN-LIKE PROTEIN CIDA-RELATED"/>
    <property type="match status" value="1"/>
</dbReference>